<proteinExistence type="predicted"/>
<keyword evidence="1" id="KW-0808">Transferase</keyword>
<organism evidence="1 2">
    <name type="scientific">Alloalcanivorax venustensis ISO4</name>
    <dbReference type="NCBI Taxonomy" id="1177184"/>
    <lineage>
        <taxon>Bacteria</taxon>
        <taxon>Pseudomonadati</taxon>
        <taxon>Pseudomonadota</taxon>
        <taxon>Gammaproteobacteria</taxon>
        <taxon>Oceanospirillales</taxon>
        <taxon>Alcanivoracaceae</taxon>
        <taxon>Alloalcanivorax</taxon>
    </lineage>
</organism>
<reference evidence="1 2" key="1">
    <citation type="submission" date="2012-09" db="EMBL/GenBank/DDBJ databases">
        <title>Genome Sequence of alkane-degrading Bacterium Alcanivorax venustensis ISO4.</title>
        <authorList>
            <person name="Lai Q."/>
            <person name="Shao Z."/>
        </authorList>
    </citation>
    <scope>NUCLEOTIDE SEQUENCE [LARGE SCALE GENOMIC DNA]</scope>
    <source>
        <strain evidence="1 2">ISO4</strain>
    </source>
</reference>
<comment type="caution">
    <text evidence="1">The sequence shown here is derived from an EMBL/GenBank/DDBJ whole genome shotgun (WGS) entry which is preliminary data.</text>
</comment>
<dbReference type="GO" id="GO:0016740">
    <property type="term" value="F:transferase activity"/>
    <property type="evidence" value="ECO:0007669"/>
    <property type="project" value="UniProtKB-KW"/>
</dbReference>
<dbReference type="RefSeq" id="WP_194855645.1">
    <property type="nucleotide sequence ID" value="NZ_ARXR01000008.1"/>
</dbReference>
<accession>A0ABS0AF29</accession>
<protein>
    <submittedName>
        <fullName evidence="1">Glycosyl transferase, family 2 protein</fullName>
    </submittedName>
</protein>
<name>A0ABS0AF29_9GAMM</name>
<evidence type="ECO:0000313" key="1">
    <source>
        <dbReference type="EMBL" id="MBF5052756.1"/>
    </source>
</evidence>
<dbReference type="SUPFAM" id="SSF53448">
    <property type="entry name" value="Nucleotide-diphospho-sugar transferases"/>
    <property type="match status" value="1"/>
</dbReference>
<keyword evidence="2" id="KW-1185">Reference proteome</keyword>
<sequence length="276" mass="31451">MLLVSLTTTAQRLPLCRMALMSIATQTCLPDKIIVWVSDQPYLRDTGIADPAVLETVTGDLGALADRVEFRWTENQGPYRKLMPLLRVCEDEDLIVTADDDIFYGREWLATLVAGFDSDKRQVPALRVRAVRHGPTGKPRTYLSWPIIKEAGVRQRDLIITFGGGAVLKKDFFSPGDLDNQDYMRVAPTADDLWYSRLLLNNGVSVRCLPGGLDELGFVLHGEGLRNDNLPRVRSFIHLWKWRLIDKPREYLGYPVCENDWVYRRIQAYFNDKPPA</sequence>
<dbReference type="Proteomes" id="UP000644441">
    <property type="component" value="Unassembled WGS sequence"/>
</dbReference>
<evidence type="ECO:0000313" key="2">
    <source>
        <dbReference type="Proteomes" id="UP000644441"/>
    </source>
</evidence>
<dbReference type="InterPro" id="IPR029044">
    <property type="entry name" value="Nucleotide-diphossugar_trans"/>
</dbReference>
<dbReference type="EMBL" id="ARXR01000008">
    <property type="protein sequence ID" value="MBF5052756.1"/>
    <property type="molecule type" value="Genomic_DNA"/>
</dbReference>
<gene>
    <name evidence="1" type="ORF">ISO4_01358</name>
</gene>